<evidence type="ECO:0000256" key="1">
    <source>
        <dbReference type="SAM" id="Phobius"/>
    </source>
</evidence>
<keyword evidence="1" id="KW-0812">Transmembrane</keyword>
<dbReference type="SUPFAM" id="SSF49562">
    <property type="entry name" value="C2 domain (Calcium/lipid-binding domain, CaLB)"/>
    <property type="match status" value="1"/>
</dbReference>
<keyword evidence="1" id="KW-1133">Transmembrane helix</keyword>
<dbReference type="Proteomes" id="UP001057375">
    <property type="component" value="Unassembled WGS sequence"/>
</dbReference>
<organism evidence="3 4">
    <name type="scientific">Aduncisulcus paluster</name>
    <dbReference type="NCBI Taxonomy" id="2918883"/>
    <lineage>
        <taxon>Eukaryota</taxon>
        <taxon>Metamonada</taxon>
        <taxon>Carpediemonas-like organisms</taxon>
        <taxon>Aduncisulcus</taxon>
    </lineage>
</organism>
<accession>A0ABQ5KGK4</accession>
<comment type="caution">
    <text evidence="3">The sequence shown here is derived from an EMBL/GenBank/DDBJ whole genome shotgun (WGS) entry which is preliminary data.</text>
</comment>
<dbReference type="InterPro" id="IPR010734">
    <property type="entry name" value="Copine_C"/>
</dbReference>
<reference evidence="3" key="1">
    <citation type="submission" date="2022-03" db="EMBL/GenBank/DDBJ databases">
        <title>Draft genome sequence of Aduncisulcus paluster, a free-living microaerophilic Fornicata.</title>
        <authorList>
            <person name="Yuyama I."/>
            <person name="Kume K."/>
            <person name="Tamura T."/>
            <person name="Inagaki Y."/>
            <person name="Hashimoto T."/>
        </authorList>
    </citation>
    <scope>NUCLEOTIDE SEQUENCE</scope>
    <source>
        <strain evidence="3">NY0171</strain>
    </source>
</reference>
<proteinExistence type="predicted"/>
<dbReference type="InterPro" id="IPR045052">
    <property type="entry name" value="Copine"/>
</dbReference>
<evidence type="ECO:0000313" key="4">
    <source>
        <dbReference type="Proteomes" id="UP001057375"/>
    </source>
</evidence>
<dbReference type="Pfam" id="PF07002">
    <property type="entry name" value="Copine"/>
    <property type="match status" value="1"/>
</dbReference>
<name>A0ABQ5KGK4_9EUKA</name>
<feature type="transmembrane region" description="Helical" evidence="1">
    <location>
        <begin position="402"/>
        <end position="425"/>
    </location>
</feature>
<feature type="domain" description="Copine C-terminal" evidence="2">
    <location>
        <begin position="166"/>
        <end position="391"/>
    </location>
</feature>
<keyword evidence="1" id="KW-0472">Membrane</keyword>
<keyword evidence="4" id="KW-1185">Reference proteome</keyword>
<gene>
    <name evidence="3" type="ORF">ADUPG1_006018</name>
</gene>
<sequence>MVVEQLKLLLKARNLPGISKDDDVFALVTVKPFANPKSISFTSKSVKGPKPDWGYVSTRIPYDLKSGTELDICLYKATSADFAKDPKSNVFIGQVLFPLANLVVSKGGKLEMALMTEDFEVMKHGTIVLETVRADVKSGVPTFLDFVDCGACEIGLSFAIDFTNPSLHQAKKGIALYETAMQYVSKVLCPYDADGVFQLYGFGASSKEGVHSHCIKMDEARDLDGICDSYQKVTSDPNFVFGSSAKFVEVIRAVGEQSKKNHILNTRSKSQVISSLKRGKAGRKYEILVILTGGACDDMKETIDALVEYSSFPMAVVIVGLGKGPFKKMEMLDADKAGGLTSSRGVKAAIDNVQFVPFGKFMKVLGKLPAEILAEVPDQFLSYWRLSKIEPIPREEIPNPSFNFVGVIIIIAILFLLVAAGFVYFKDPSVFHEFINHE</sequence>
<protein>
    <submittedName>
        <fullName evidence="3">Copine like protein</fullName>
    </submittedName>
</protein>
<dbReference type="EMBL" id="BQXS01009710">
    <property type="protein sequence ID" value="GKT31631.1"/>
    <property type="molecule type" value="Genomic_DNA"/>
</dbReference>
<evidence type="ECO:0000313" key="3">
    <source>
        <dbReference type="EMBL" id="GKT31631.1"/>
    </source>
</evidence>
<evidence type="ECO:0000259" key="2">
    <source>
        <dbReference type="Pfam" id="PF07002"/>
    </source>
</evidence>
<dbReference type="InterPro" id="IPR035892">
    <property type="entry name" value="C2_domain_sf"/>
</dbReference>
<dbReference type="PANTHER" id="PTHR10857">
    <property type="entry name" value="COPINE"/>
    <property type="match status" value="1"/>
</dbReference>
<dbReference type="PANTHER" id="PTHR10857:SF106">
    <property type="entry name" value="C2 DOMAIN-CONTAINING PROTEIN"/>
    <property type="match status" value="1"/>
</dbReference>